<reference evidence="3 4" key="1">
    <citation type="submission" date="2023-10" db="EMBL/GenBank/DDBJ databases">
        <title>Chromosome-scale genome assembly provides insights into flower coloration mechanisms of Canna indica.</title>
        <authorList>
            <person name="Li C."/>
        </authorList>
    </citation>
    <scope>NUCLEOTIDE SEQUENCE [LARGE SCALE GENOMIC DNA]</scope>
    <source>
        <tissue evidence="3">Flower</tissue>
    </source>
</reference>
<name>A0AAQ3JXB2_9LILI</name>
<evidence type="ECO:0000256" key="1">
    <source>
        <dbReference type="SAM" id="Coils"/>
    </source>
</evidence>
<feature type="region of interest" description="Disordered" evidence="2">
    <location>
        <begin position="45"/>
        <end position="64"/>
    </location>
</feature>
<proteinExistence type="predicted"/>
<dbReference type="EMBL" id="CP136891">
    <property type="protein sequence ID" value="WOK97761.1"/>
    <property type="molecule type" value="Genomic_DNA"/>
</dbReference>
<evidence type="ECO:0000256" key="2">
    <source>
        <dbReference type="SAM" id="MobiDB-lite"/>
    </source>
</evidence>
<gene>
    <name evidence="3" type="ORF">Cni_G06469</name>
</gene>
<accession>A0AAQ3JXB2</accession>
<evidence type="ECO:0000313" key="3">
    <source>
        <dbReference type="EMBL" id="WOK97761.1"/>
    </source>
</evidence>
<feature type="coiled-coil region" evidence="1">
    <location>
        <begin position="78"/>
        <end position="157"/>
    </location>
</feature>
<organism evidence="3 4">
    <name type="scientific">Canna indica</name>
    <name type="common">Indian-shot</name>
    <dbReference type="NCBI Taxonomy" id="4628"/>
    <lineage>
        <taxon>Eukaryota</taxon>
        <taxon>Viridiplantae</taxon>
        <taxon>Streptophyta</taxon>
        <taxon>Embryophyta</taxon>
        <taxon>Tracheophyta</taxon>
        <taxon>Spermatophyta</taxon>
        <taxon>Magnoliopsida</taxon>
        <taxon>Liliopsida</taxon>
        <taxon>Zingiberales</taxon>
        <taxon>Cannaceae</taxon>
        <taxon>Canna</taxon>
    </lineage>
</organism>
<keyword evidence="4" id="KW-1185">Reference proteome</keyword>
<dbReference type="AlphaFoldDB" id="A0AAQ3JXB2"/>
<sequence>MLNKFLKNTSKSSVCNQEKFEALSAQASESSTPIDEDEIYRQVIRPERHGRTRGYGLGTTPSSVFRATPGRIELTSQLQAANVRNEKLISKIEKLEKKMEEDKRERKEQMIEAMEEKRKKMEEDIQKKMEEKIQEEKRKMEDEKKKMEEQFQHDRRKMDMIVAFMDEMKGKNLQR</sequence>
<protein>
    <submittedName>
        <fullName evidence="3">Uncharacterized protein</fullName>
    </submittedName>
</protein>
<keyword evidence="1" id="KW-0175">Coiled coil</keyword>
<dbReference type="Proteomes" id="UP001327560">
    <property type="component" value="Chromosome 2"/>
</dbReference>
<evidence type="ECO:0000313" key="4">
    <source>
        <dbReference type="Proteomes" id="UP001327560"/>
    </source>
</evidence>